<gene>
    <name evidence="1" type="ORF">Csp1_23350</name>
</gene>
<dbReference type="AlphaFoldDB" id="A0A2Z3YNW2"/>
<sequence length="298" mass="31547">MTSVILACGGLPPELAGTVPHEVVTTVLSAVPGRRELRVLDELASSHLPVDPTPSLDEIAAQPDVPHQADPVTAPQQPDEPVRVIVVGSDAALAAVVTRLMRIDALWISVGYVPVDPESLTAHNWGLDAGQLPLPAAFDVALTGQARPTALVRDDSGTVTLGCAEIFHSGQTLVGEVIVDSETLFLNDAEVPWNGRTGPFGVRFVPTTGAPGIAATRLTTPSRWDRVAADMTPGRRLSRIFSRPVTPGQVDADVVLTGRALQAGGVGLTVVRDGVVHPRTVSSVTFYRHLRDGQFVRR</sequence>
<evidence type="ECO:0000313" key="1">
    <source>
        <dbReference type="EMBL" id="AWT27085.1"/>
    </source>
</evidence>
<dbReference type="STRING" id="1737425.GCA_900049755_01532"/>
<dbReference type="Proteomes" id="UP000247696">
    <property type="component" value="Chromosome"/>
</dbReference>
<proteinExistence type="predicted"/>
<dbReference type="EMBL" id="CP024988">
    <property type="protein sequence ID" value="AWT27085.1"/>
    <property type="molecule type" value="Genomic_DNA"/>
</dbReference>
<name>A0A2Z3YNW2_9CORY</name>
<organism evidence="1 2">
    <name type="scientific">Corynebacterium provencense</name>
    <dbReference type="NCBI Taxonomy" id="1737425"/>
    <lineage>
        <taxon>Bacteria</taxon>
        <taxon>Bacillati</taxon>
        <taxon>Actinomycetota</taxon>
        <taxon>Actinomycetes</taxon>
        <taxon>Mycobacteriales</taxon>
        <taxon>Corynebacteriaceae</taxon>
        <taxon>Corynebacterium</taxon>
    </lineage>
</organism>
<dbReference type="KEGG" id="cpre:Csp1_23350"/>
<evidence type="ECO:0008006" key="3">
    <source>
        <dbReference type="Google" id="ProtNLM"/>
    </source>
</evidence>
<accession>A0A2Z3YNW2</accession>
<dbReference type="RefSeq" id="WP_110482129.1">
    <property type="nucleotide sequence ID" value="NZ_CP024988.1"/>
</dbReference>
<reference evidence="2" key="1">
    <citation type="submission" date="2017-11" db="EMBL/GenBank/DDBJ databases">
        <title>Otitis media/interna in a cat caused by the recently described species Corynebacterium provencense.</title>
        <authorList>
            <person name="Kittl S."/>
            <person name="Brodard I."/>
            <person name="Rychener L."/>
            <person name="Jores J."/>
            <person name="Roosje P."/>
            <person name="Gobeli Brawand S."/>
        </authorList>
    </citation>
    <scope>NUCLEOTIDE SEQUENCE [LARGE SCALE GENOMIC DNA]</scope>
    <source>
        <strain evidence="2">17KM38</strain>
    </source>
</reference>
<dbReference type="OrthoDB" id="5189801at2"/>
<keyword evidence="2" id="KW-1185">Reference proteome</keyword>
<protein>
    <recommendedName>
        <fullName evidence="3">DAGKc domain-containing protein</fullName>
    </recommendedName>
</protein>
<evidence type="ECO:0000313" key="2">
    <source>
        <dbReference type="Proteomes" id="UP000247696"/>
    </source>
</evidence>